<evidence type="ECO:0000256" key="1">
    <source>
        <dbReference type="SAM" id="MobiDB-lite"/>
    </source>
</evidence>
<evidence type="ECO:0000313" key="2">
    <source>
        <dbReference type="EMBL" id="STS81165.1"/>
    </source>
</evidence>
<evidence type="ECO:0000313" key="3">
    <source>
        <dbReference type="Proteomes" id="UP000254938"/>
    </source>
</evidence>
<accession>A0A377TN98</accession>
<dbReference type="Proteomes" id="UP000254938">
    <property type="component" value="Unassembled WGS sequence"/>
</dbReference>
<feature type="region of interest" description="Disordered" evidence="1">
    <location>
        <begin position="1"/>
        <end position="34"/>
    </location>
</feature>
<sequence>MPDAGSLNQPQPSDSEGCINSSLSGACPQASHSA</sequence>
<organism evidence="2 3">
    <name type="scientific">Klebsiella pneumoniae</name>
    <dbReference type="NCBI Taxonomy" id="573"/>
    <lineage>
        <taxon>Bacteria</taxon>
        <taxon>Pseudomonadati</taxon>
        <taxon>Pseudomonadota</taxon>
        <taxon>Gammaproteobacteria</taxon>
        <taxon>Enterobacterales</taxon>
        <taxon>Enterobacteriaceae</taxon>
        <taxon>Klebsiella/Raoultella group</taxon>
        <taxon>Klebsiella</taxon>
        <taxon>Klebsiella pneumoniae complex</taxon>
    </lineage>
</organism>
<gene>
    <name evidence="2" type="ORF">NCTC9140_02894</name>
</gene>
<name>A0A377TN98_KLEPN</name>
<dbReference type="AlphaFoldDB" id="A0A377TN98"/>
<dbReference type="EMBL" id="UGKQ01000007">
    <property type="protein sequence ID" value="STS81165.1"/>
    <property type="molecule type" value="Genomic_DNA"/>
</dbReference>
<reference evidence="2 3" key="1">
    <citation type="submission" date="2018-06" db="EMBL/GenBank/DDBJ databases">
        <authorList>
            <consortium name="Pathogen Informatics"/>
            <person name="Doyle S."/>
        </authorList>
    </citation>
    <scope>NUCLEOTIDE SEQUENCE [LARGE SCALE GENOMIC DNA]</scope>
    <source>
        <strain evidence="2 3">NCTC9140</strain>
    </source>
</reference>
<protein>
    <submittedName>
        <fullName evidence="2">Uncharacterized protein</fullName>
    </submittedName>
</protein>
<proteinExistence type="predicted"/>